<reference evidence="1 2" key="1">
    <citation type="journal article" date="2014" name="Genome Announc.">
        <title>Complete Genome Sequence of Mycoplasma ovis Strain Michigan, a Hemoplasma of Sheep with Two Distinct 16S rRNA Genes.</title>
        <authorList>
            <person name="Deshuillers P.L."/>
            <person name="Santos A.P."/>
            <person name="do Nascimento N.C."/>
            <person name="Hampel J.A."/>
            <person name="Bergin I.L."/>
            <person name="Dyson M.C."/>
            <person name="Messick J.B."/>
        </authorList>
    </citation>
    <scope>NUCLEOTIDE SEQUENCE [LARGE SCALE GENOMIC DNA]</scope>
    <source>
        <strain evidence="1 2">Michigan</strain>
    </source>
</reference>
<evidence type="ECO:0000313" key="1">
    <source>
        <dbReference type="EMBL" id="AHC40285.1"/>
    </source>
</evidence>
<dbReference type="Proteomes" id="UP000018745">
    <property type="component" value="Chromosome"/>
</dbReference>
<sequence length="154" mass="16801">MLSSLKLLLVTSGFIGSIAVASLAVNLSSNSWKKVELFSSVSCREVSGTDSSGGDSSGKLKACLLSGKEGTVQNWNFKWFKSNTDTNPVDVQNITVHSSSLLKIDLKDNTQKWFTPDFKYFEVPSLGKSFNSANCKFEAKDGENLKINCSEKSK</sequence>
<proteinExistence type="predicted"/>
<organism evidence="1 2">
    <name type="scientific">Mycoplasma ovis str. Michigan</name>
    <dbReference type="NCBI Taxonomy" id="1415773"/>
    <lineage>
        <taxon>Bacteria</taxon>
        <taxon>Bacillati</taxon>
        <taxon>Mycoplasmatota</taxon>
        <taxon>Mollicutes</taxon>
        <taxon>Mycoplasmataceae</taxon>
        <taxon>Mycoplasma</taxon>
    </lineage>
</organism>
<evidence type="ECO:0000313" key="2">
    <source>
        <dbReference type="Proteomes" id="UP000018745"/>
    </source>
</evidence>
<protein>
    <submittedName>
        <fullName evidence="1">Uncharacterized protein</fullName>
    </submittedName>
</protein>
<gene>
    <name evidence="1" type="ORF">OVS_02115</name>
</gene>
<dbReference type="EMBL" id="CP006935">
    <property type="protein sequence ID" value="AHC40285.1"/>
    <property type="molecule type" value="Genomic_DNA"/>
</dbReference>
<accession>A0ABM5P1L4</accession>
<keyword evidence="2" id="KW-1185">Reference proteome</keyword>
<name>A0ABM5P1L4_9MOLU</name>
<dbReference type="RefSeq" id="WP_024071205.1">
    <property type="nucleotide sequence ID" value="NC_023062.1"/>
</dbReference>